<comment type="caution">
    <text evidence="1">The sequence shown here is derived from an EMBL/GenBank/DDBJ whole genome shotgun (WGS) entry which is preliminary data.</text>
</comment>
<keyword evidence="2" id="KW-1185">Reference proteome</keyword>
<protein>
    <submittedName>
        <fullName evidence="1">Uncharacterized protein</fullName>
    </submittedName>
</protein>
<evidence type="ECO:0000313" key="2">
    <source>
        <dbReference type="Proteomes" id="UP001239111"/>
    </source>
</evidence>
<organism evidence="1 2">
    <name type="scientific">Eretmocerus hayati</name>
    <dbReference type="NCBI Taxonomy" id="131215"/>
    <lineage>
        <taxon>Eukaryota</taxon>
        <taxon>Metazoa</taxon>
        <taxon>Ecdysozoa</taxon>
        <taxon>Arthropoda</taxon>
        <taxon>Hexapoda</taxon>
        <taxon>Insecta</taxon>
        <taxon>Pterygota</taxon>
        <taxon>Neoptera</taxon>
        <taxon>Endopterygota</taxon>
        <taxon>Hymenoptera</taxon>
        <taxon>Apocrita</taxon>
        <taxon>Proctotrupomorpha</taxon>
        <taxon>Chalcidoidea</taxon>
        <taxon>Aphelinidae</taxon>
        <taxon>Aphelininae</taxon>
        <taxon>Eretmocerus</taxon>
    </lineage>
</organism>
<accession>A0ACC2NUJ5</accession>
<dbReference type="EMBL" id="CM056742">
    <property type="protein sequence ID" value="KAJ8674855.1"/>
    <property type="molecule type" value="Genomic_DNA"/>
</dbReference>
<proteinExistence type="predicted"/>
<dbReference type="Proteomes" id="UP001239111">
    <property type="component" value="Chromosome 2"/>
</dbReference>
<reference evidence="1" key="1">
    <citation type="submission" date="2023-04" db="EMBL/GenBank/DDBJ databases">
        <title>A chromosome-level genome assembly of the parasitoid wasp Eretmocerus hayati.</title>
        <authorList>
            <person name="Zhong Y."/>
            <person name="Liu S."/>
            <person name="Liu Y."/>
        </authorList>
    </citation>
    <scope>NUCLEOTIDE SEQUENCE</scope>
    <source>
        <strain evidence="1">ZJU_SS_LIU_2023</strain>
    </source>
</reference>
<name>A0ACC2NUJ5_9HYME</name>
<gene>
    <name evidence="1" type="ORF">QAD02_010641</name>
</gene>
<evidence type="ECO:0000313" key="1">
    <source>
        <dbReference type="EMBL" id="KAJ8674855.1"/>
    </source>
</evidence>
<sequence length="124" mass="13923">MAADICQAGTGHPGVEYRFTPVQWTIILEAVLPQASCSSWAHWAQPDQGSPGSQRVAARETGERHGRSPFARLLSSWLSLFLWTVVQKTMRHEHAVVPMLAFQEKLHIQRKAPCIHSMLDSIDH</sequence>